<evidence type="ECO:0000259" key="2">
    <source>
        <dbReference type="Pfam" id="PF24764"/>
    </source>
</evidence>
<name>J4U987_TRIAS</name>
<sequence length="637" mass="72666">MPGDYVERPQLTYFKPGPPSSDLSEQDVVDLQGLLYLELTPIISWLESDGEDRDYTLLGDYIRIAEDVLEGWGQLYGSMPRNRFTQVYIMLEKLYKELAACQDFLVEKAAASIAPGRLPPVPGLRGAPRLDIDVVQLTSLLCIRDMTYAQIGGLAGCSGKTVQRRAKEMGVNRRKFSEITQEELDRAVIAAYLRGSGDQGYRAIHTYLELEGIKVTRDQVQATCRRLNPDGTWDRWIRARLRRVYRVPWVNSLWHIDGHHKLNPWKIVIHGGIDGFSRRIVFLQASNNNLAVTVEDCFMHATRCYGWPSRVRVDYGGENLGVKKRLEEVRGTVDSKGPPEEGDAVLQPQRRTRTARAELARSRVTRDRPVGHAPTEDRRGPEVPTCGTRPGIIGRGSGCYPTQYPLVGTLPTGCDRRTSGDVRLRRGARIERLWVDLQRTCTSRYRTVFIHLENIGLLSPDNDLDLWALHYVYLPVINEALRCFARYWDMHRIRTAGNQSPAKMWAMNEAKARKVGVEPVRYLEDLHGEQDKDISNLPDDQTQQFFEDYGVDDYGRRPTARVRRKDPHVEFPSPDEVNPISHRELLNDPVFLQALAASVGPLWPVDDTCAVPQYLTCREMVYARLGLQPPRPEWWNH</sequence>
<dbReference type="Proteomes" id="UP000002748">
    <property type="component" value="Unassembled WGS sequence"/>
</dbReference>
<dbReference type="InterPro" id="IPR058913">
    <property type="entry name" value="Integrase_dom_put"/>
</dbReference>
<dbReference type="KEGG" id="tasa:A1Q1_04033"/>
<dbReference type="VEuPathDB" id="FungiDB:A1Q1_04033"/>
<dbReference type="Gene3D" id="3.30.420.10">
    <property type="entry name" value="Ribonuclease H-like superfamily/Ribonuclease H"/>
    <property type="match status" value="1"/>
</dbReference>
<feature type="compositionally biased region" description="Basic and acidic residues" evidence="1">
    <location>
        <begin position="330"/>
        <end position="339"/>
    </location>
</feature>
<organism evidence="3 4">
    <name type="scientific">Trichosporon asahii var. asahii (strain ATCC 90039 / CBS 2479 / JCM 2466 / KCTC 7840 / NBRC 103889/ NCYC 2677 / UAMH 7654)</name>
    <name type="common">Yeast</name>
    <dbReference type="NCBI Taxonomy" id="1186058"/>
    <lineage>
        <taxon>Eukaryota</taxon>
        <taxon>Fungi</taxon>
        <taxon>Dikarya</taxon>
        <taxon>Basidiomycota</taxon>
        <taxon>Agaricomycotina</taxon>
        <taxon>Tremellomycetes</taxon>
        <taxon>Trichosporonales</taxon>
        <taxon>Trichosporonaceae</taxon>
        <taxon>Trichosporon</taxon>
    </lineage>
</organism>
<protein>
    <recommendedName>
        <fullName evidence="2">Integrase core domain-containing protein</fullName>
    </recommendedName>
</protein>
<dbReference type="EMBL" id="ALBS01000261">
    <property type="protein sequence ID" value="EJT47175.1"/>
    <property type="molecule type" value="Genomic_DNA"/>
</dbReference>
<comment type="caution">
    <text evidence="3">The sequence shown here is derived from an EMBL/GenBank/DDBJ whole genome shotgun (WGS) entry which is preliminary data.</text>
</comment>
<feature type="domain" description="Integrase core" evidence="2">
    <location>
        <begin position="422"/>
        <end position="507"/>
    </location>
</feature>
<accession>J4U987</accession>
<dbReference type="InterPro" id="IPR012337">
    <property type="entry name" value="RNaseH-like_sf"/>
</dbReference>
<dbReference type="GO" id="GO:0003676">
    <property type="term" value="F:nucleic acid binding"/>
    <property type="evidence" value="ECO:0007669"/>
    <property type="project" value="InterPro"/>
</dbReference>
<evidence type="ECO:0000256" key="1">
    <source>
        <dbReference type="SAM" id="MobiDB-lite"/>
    </source>
</evidence>
<dbReference type="AlphaFoldDB" id="J4U987"/>
<proteinExistence type="predicted"/>
<evidence type="ECO:0000313" key="4">
    <source>
        <dbReference type="Proteomes" id="UP000002748"/>
    </source>
</evidence>
<dbReference type="Pfam" id="PF24764">
    <property type="entry name" value="rva_4"/>
    <property type="match status" value="2"/>
</dbReference>
<dbReference type="OrthoDB" id="2594386at2759"/>
<dbReference type="InterPro" id="IPR036397">
    <property type="entry name" value="RNaseH_sf"/>
</dbReference>
<dbReference type="SUPFAM" id="SSF53098">
    <property type="entry name" value="Ribonuclease H-like"/>
    <property type="match status" value="1"/>
</dbReference>
<dbReference type="RefSeq" id="XP_014177885.1">
    <property type="nucleotide sequence ID" value="XM_014322410.1"/>
</dbReference>
<feature type="region of interest" description="Disordered" evidence="1">
    <location>
        <begin position="330"/>
        <end position="388"/>
    </location>
</feature>
<feature type="domain" description="Integrase core" evidence="2">
    <location>
        <begin position="244"/>
        <end position="333"/>
    </location>
</feature>
<dbReference type="HOGENOM" id="CLU_485872_0_0_1"/>
<evidence type="ECO:0000313" key="3">
    <source>
        <dbReference type="EMBL" id="EJT47175.1"/>
    </source>
</evidence>
<reference evidence="3 4" key="1">
    <citation type="journal article" date="2012" name="Eukaryot. Cell">
        <title>Draft genome sequence of CBS 2479, the standard type strain of Trichosporon asahii.</title>
        <authorList>
            <person name="Yang R.Y."/>
            <person name="Li H.T."/>
            <person name="Zhu H."/>
            <person name="Zhou G.P."/>
            <person name="Wang M."/>
            <person name="Wang L."/>
        </authorList>
    </citation>
    <scope>NUCLEOTIDE SEQUENCE [LARGE SCALE GENOMIC DNA]</scope>
    <source>
        <strain evidence="4">ATCC 90039 / CBS 2479 / JCM 2466 / KCTC 7840 / NCYC 2677 / UAMH 7654</strain>
    </source>
</reference>
<gene>
    <name evidence="3" type="ORF">A1Q1_04033</name>
</gene>
<feature type="compositionally biased region" description="Basic and acidic residues" evidence="1">
    <location>
        <begin position="355"/>
        <end position="381"/>
    </location>
</feature>
<dbReference type="PANTHER" id="PTHR46791:SF5">
    <property type="entry name" value="CLR5 DOMAIN-CONTAINING PROTEIN-RELATED"/>
    <property type="match status" value="1"/>
</dbReference>
<dbReference type="PANTHER" id="PTHR46791">
    <property type="entry name" value="EXPRESSED PROTEIN"/>
    <property type="match status" value="1"/>
</dbReference>
<dbReference type="GeneID" id="25987546"/>